<protein>
    <submittedName>
        <fullName evidence="2">CHASE3 domain-containing protein</fullName>
    </submittedName>
</protein>
<dbReference type="Pfam" id="PF05227">
    <property type="entry name" value="CHASE3"/>
    <property type="match status" value="1"/>
</dbReference>
<dbReference type="KEGG" id="daur:Daura_25965"/>
<gene>
    <name evidence="2" type="ORF">Daura_25965</name>
</gene>
<dbReference type="OrthoDB" id="9808408at2"/>
<dbReference type="Proteomes" id="UP001058003">
    <property type="component" value="Chromosome"/>
</dbReference>
<dbReference type="InterPro" id="IPR007891">
    <property type="entry name" value="CHASE3"/>
</dbReference>
<proteinExistence type="predicted"/>
<feature type="domain" description="CHASE3" evidence="1">
    <location>
        <begin position="45"/>
        <end position="171"/>
    </location>
</feature>
<dbReference type="EMBL" id="CP073767">
    <property type="protein sequence ID" value="UWZ50295.1"/>
    <property type="molecule type" value="Genomic_DNA"/>
</dbReference>
<name>A0A9Q9ICY0_9ACTN</name>
<evidence type="ECO:0000259" key="1">
    <source>
        <dbReference type="Pfam" id="PF05227"/>
    </source>
</evidence>
<keyword evidence="3" id="KW-1185">Reference proteome</keyword>
<evidence type="ECO:0000313" key="2">
    <source>
        <dbReference type="EMBL" id="UWZ50295.1"/>
    </source>
</evidence>
<dbReference type="AlphaFoldDB" id="A0A9Q9ICY0"/>
<sequence>MPKPIAAALRRQFAWLVVVLLGVAAARFLAGHSLADAHDGQLRRIADTQRANQRLLQDLTDVETGVRGYQLTGDPAFLGPFHAGASDYPAARDAALRAAPDDHTRVLVRDQDQAAQRWLAQVALPISALPPGHPGLEADRSARGRELFDEVRAANAAVAGAVDRAQTAATAAHRTAGTVLEAALALLALLSVLVAVRVYRSAARLLAAEARAVEQIIDGLGCAVLVCDAGGRVVHRNGVRFAGLDPFGDAGGHPVERALGGEVVVGQEVPLAPARAGAGPPVPVDARVLVDARPLTDGSGRVAGAVATAVAGPASGPRVA</sequence>
<accession>A0A9Q9ICY0</accession>
<reference evidence="2" key="1">
    <citation type="submission" date="2021-04" db="EMBL/GenBank/DDBJ databases">
        <title>Dactylosporangium aurantiacum NRRL B-8018 full assembly.</title>
        <authorList>
            <person name="Hartkoorn R.C."/>
            <person name="Beaudoing E."/>
            <person name="Hot D."/>
        </authorList>
    </citation>
    <scope>NUCLEOTIDE SEQUENCE</scope>
    <source>
        <strain evidence="2">NRRL B-8018</strain>
    </source>
</reference>
<evidence type="ECO:0000313" key="3">
    <source>
        <dbReference type="Proteomes" id="UP001058003"/>
    </source>
</evidence>
<dbReference type="RefSeq" id="WP_033364255.1">
    <property type="nucleotide sequence ID" value="NZ_CP073767.1"/>
</dbReference>
<organism evidence="2 3">
    <name type="scientific">Dactylosporangium aurantiacum</name>
    <dbReference type="NCBI Taxonomy" id="35754"/>
    <lineage>
        <taxon>Bacteria</taxon>
        <taxon>Bacillati</taxon>
        <taxon>Actinomycetota</taxon>
        <taxon>Actinomycetes</taxon>
        <taxon>Micromonosporales</taxon>
        <taxon>Micromonosporaceae</taxon>
        <taxon>Dactylosporangium</taxon>
    </lineage>
</organism>